<dbReference type="RefSeq" id="XP_019629726.1">
    <property type="nucleotide sequence ID" value="XM_019774167.1"/>
</dbReference>
<dbReference type="InterPro" id="IPR006461">
    <property type="entry name" value="PLAC_motif_containing"/>
</dbReference>
<gene>
    <name evidence="3" type="primary">LOC109473975</name>
</gene>
<dbReference type="Pfam" id="PF04749">
    <property type="entry name" value="PLAC8"/>
    <property type="match status" value="1"/>
</dbReference>
<evidence type="ECO:0000313" key="2">
    <source>
        <dbReference type="Proteomes" id="UP000515135"/>
    </source>
</evidence>
<keyword evidence="2" id="KW-1185">Reference proteome</keyword>
<sequence>MSNTPDNAIALSGMSGWKHHMLSCFDNFGICALTFCCPCYVAGKNAQAVGENCLFYGALTCIEPAGAYSRAYVRAKVQEKEGLPADFVSNFLIHLTNPCCAMIQEYKQLGGTLPVPKKPAAAAAAAAEPAANAEAPATEEVQRT</sequence>
<evidence type="ECO:0000313" key="3">
    <source>
        <dbReference type="RefSeq" id="XP_019629726.1"/>
    </source>
</evidence>
<proteinExistence type="inferred from homology"/>
<dbReference type="AlphaFoldDB" id="A0A6P4ZJF3"/>
<dbReference type="PANTHER" id="PTHR15907">
    <property type="entry name" value="DUF614 FAMILY PROTEIN-RELATED"/>
    <property type="match status" value="1"/>
</dbReference>
<organism evidence="2 3">
    <name type="scientific">Branchiostoma belcheri</name>
    <name type="common">Amphioxus</name>
    <dbReference type="NCBI Taxonomy" id="7741"/>
    <lineage>
        <taxon>Eukaryota</taxon>
        <taxon>Metazoa</taxon>
        <taxon>Chordata</taxon>
        <taxon>Cephalochordata</taxon>
        <taxon>Leptocardii</taxon>
        <taxon>Amphioxiformes</taxon>
        <taxon>Branchiostomatidae</taxon>
        <taxon>Branchiostoma</taxon>
    </lineage>
</organism>
<comment type="similarity">
    <text evidence="1">Belongs to the cornifelin family.</text>
</comment>
<evidence type="ECO:0000256" key="1">
    <source>
        <dbReference type="ARBA" id="ARBA00009024"/>
    </source>
</evidence>
<name>A0A6P4ZJF3_BRABE</name>
<dbReference type="KEGG" id="bbel:109473975"/>
<dbReference type="GeneID" id="109473975"/>
<dbReference type="OrthoDB" id="1045822at2759"/>
<protein>
    <submittedName>
        <fullName evidence="3">Cell number regulator 3-like</fullName>
    </submittedName>
</protein>
<accession>A0A6P4ZJF3</accession>
<dbReference type="Proteomes" id="UP000515135">
    <property type="component" value="Unplaced"/>
</dbReference>
<reference evidence="3" key="1">
    <citation type="submission" date="2025-08" db="UniProtKB">
        <authorList>
            <consortium name="RefSeq"/>
        </authorList>
    </citation>
    <scope>IDENTIFICATION</scope>
    <source>
        <tissue evidence="3">Gonad</tissue>
    </source>
</reference>
<dbReference type="NCBIfam" id="TIGR01571">
    <property type="entry name" value="A_thal_Cys_rich"/>
    <property type="match status" value="1"/>
</dbReference>